<keyword evidence="4" id="KW-1185">Reference proteome</keyword>
<protein>
    <recommendedName>
        <fullName evidence="2">HNH nuclease domain-containing protein</fullName>
    </recommendedName>
</protein>
<dbReference type="InterPro" id="IPR003615">
    <property type="entry name" value="HNH_nuc"/>
</dbReference>
<feature type="region of interest" description="Disordered" evidence="1">
    <location>
        <begin position="214"/>
        <end position="278"/>
    </location>
</feature>
<name>A0A5N6J8L1_9EURO</name>
<reference evidence="3 4" key="1">
    <citation type="submission" date="2019-04" db="EMBL/GenBank/DDBJ databases">
        <title>Fungal friends and foes A comparative genomics study of 23 Aspergillus species from section Flavi.</title>
        <authorList>
            <consortium name="DOE Joint Genome Institute"/>
            <person name="Kjaerbolling I."/>
            <person name="Vesth T.C."/>
            <person name="Frisvad J.C."/>
            <person name="Nybo J.L."/>
            <person name="Theobald S."/>
            <person name="Kildgaard S."/>
            <person name="Petersen T.I."/>
            <person name="Kuo A."/>
            <person name="Sato A."/>
            <person name="Lyhne E.K."/>
            <person name="Kogle M.E."/>
            <person name="Wiebenga A."/>
            <person name="Kun R.S."/>
            <person name="Lubbers R.J."/>
            <person name="Makela M.R."/>
            <person name="Barry K."/>
            <person name="Chovatia M."/>
            <person name="Clum A."/>
            <person name="Daum C."/>
            <person name="Haridas S."/>
            <person name="He G."/>
            <person name="LaButti K."/>
            <person name="Lipzen A."/>
            <person name="Mondo S."/>
            <person name="Pangilinan J."/>
            <person name="Riley R."/>
            <person name="Salamov A."/>
            <person name="Simmons B.A."/>
            <person name="Magnuson J.K."/>
            <person name="Henrissat B."/>
            <person name="Mortensen U.H."/>
            <person name="Larsen T.O."/>
            <person name="De vries R.P."/>
            <person name="Grigoriev I.V."/>
            <person name="Machida M."/>
            <person name="Baker S.E."/>
            <person name="Andersen M.R."/>
        </authorList>
    </citation>
    <scope>NUCLEOTIDE SEQUENCE [LARGE SCALE GENOMIC DNA]</scope>
    <source>
        <strain evidence="3 4">CBS 117635</strain>
    </source>
</reference>
<proteinExistence type="predicted"/>
<sequence>MHAKEDPERTTAPSKKRKRSEPLKDMCLHRDECCILTKKDEPLEIAHIYPFSMGGKPRTELQSFWNSLSNWWTPEKVKEWRKVVTGPQGTEILENVLCLSRDSHALWGKARFVLQPIELSDDRKVLKARFFWLPIFKYSDRIDVTTRPSLPSNLTFVGKRIKLFNCDTAAQIHSGDIITMETLNPDTHPLPSIQLLNMQFALARALGMSGAADLDPEALDSSDSDEEDEVLVAPRRGRAYNLQENQNPSRASSRTSGKETPGSRDTSRSFSLSIRRQG</sequence>
<evidence type="ECO:0000259" key="2">
    <source>
        <dbReference type="Pfam" id="PF13391"/>
    </source>
</evidence>
<dbReference type="Proteomes" id="UP000326289">
    <property type="component" value="Unassembled WGS sequence"/>
</dbReference>
<accession>A0A5N6J8L1</accession>
<dbReference type="EMBL" id="ML732783">
    <property type="protein sequence ID" value="KAB8275202.1"/>
    <property type="molecule type" value="Genomic_DNA"/>
</dbReference>
<feature type="region of interest" description="Disordered" evidence="1">
    <location>
        <begin position="1"/>
        <end position="22"/>
    </location>
</feature>
<feature type="compositionally biased region" description="Polar residues" evidence="1">
    <location>
        <begin position="242"/>
        <end position="255"/>
    </location>
</feature>
<feature type="domain" description="HNH nuclease" evidence="2">
    <location>
        <begin position="34"/>
        <end position="114"/>
    </location>
</feature>
<feature type="compositionally biased region" description="Acidic residues" evidence="1">
    <location>
        <begin position="214"/>
        <end position="230"/>
    </location>
</feature>
<organism evidence="3 4">
    <name type="scientific">Aspergillus minisclerotigenes</name>
    <dbReference type="NCBI Taxonomy" id="656917"/>
    <lineage>
        <taxon>Eukaryota</taxon>
        <taxon>Fungi</taxon>
        <taxon>Dikarya</taxon>
        <taxon>Ascomycota</taxon>
        <taxon>Pezizomycotina</taxon>
        <taxon>Eurotiomycetes</taxon>
        <taxon>Eurotiomycetidae</taxon>
        <taxon>Eurotiales</taxon>
        <taxon>Aspergillaceae</taxon>
        <taxon>Aspergillus</taxon>
        <taxon>Aspergillus subgen. Circumdati</taxon>
    </lineage>
</organism>
<gene>
    <name evidence="3" type="ORF">BDV30DRAFT_75930</name>
</gene>
<dbReference type="Pfam" id="PF13391">
    <property type="entry name" value="HNH_2"/>
    <property type="match status" value="1"/>
</dbReference>
<feature type="compositionally biased region" description="Polar residues" evidence="1">
    <location>
        <begin position="268"/>
        <end position="278"/>
    </location>
</feature>
<dbReference type="AlphaFoldDB" id="A0A5N6J8L1"/>
<evidence type="ECO:0000313" key="3">
    <source>
        <dbReference type="EMBL" id="KAB8275202.1"/>
    </source>
</evidence>
<evidence type="ECO:0000313" key="4">
    <source>
        <dbReference type="Proteomes" id="UP000326289"/>
    </source>
</evidence>
<evidence type="ECO:0000256" key="1">
    <source>
        <dbReference type="SAM" id="MobiDB-lite"/>
    </source>
</evidence>